<evidence type="ECO:0000256" key="3">
    <source>
        <dbReference type="ARBA" id="ARBA00022898"/>
    </source>
</evidence>
<evidence type="ECO:0000256" key="2">
    <source>
        <dbReference type="ARBA" id="ARBA00006966"/>
    </source>
</evidence>
<accession>A0AA96LJZ9</accession>
<evidence type="ECO:0000313" key="5">
    <source>
        <dbReference type="EMBL" id="WNR43140.1"/>
    </source>
</evidence>
<dbReference type="KEGG" id="proo:MJB10_18750"/>
<dbReference type="GO" id="GO:0008732">
    <property type="term" value="F:L-allo-threonine aldolase activity"/>
    <property type="evidence" value="ECO:0007669"/>
    <property type="project" value="TreeGrafter"/>
</dbReference>
<protein>
    <submittedName>
        <fullName evidence="5">Beta-eliminating lyase-related protein</fullName>
    </submittedName>
</protein>
<feature type="domain" description="Aromatic amino acid beta-eliminating lyase/threonine aldolase" evidence="4">
    <location>
        <begin position="40"/>
        <end position="295"/>
    </location>
</feature>
<dbReference type="PANTHER" id="PTHR48097:SF9">
    <property type="entry name" value="L-THREONINE ALDOLASE"/>
    <property type="match status" value="1"/>
</dbReference>
<dbReference type="Gene3D" id="3.40.640.10">
    <property type="entry name" value="Type I PLP-dependent aspartate aminotransferase-like (Major domain)"/>
    <property type="match status" value="1"/>
</dbReference>
<comment type="similarity">
    <text evidence="2">Belongs to the threonine aldolase family.</text>
</comment>
<dbReference type="InterPro" id="IPR001597">
    <property type="entry name" value="ArAA_b-elim_lyase/Thr_aldolase"/>
</dbReference>
<dbReference type="EMBL" id="CP130319">
    <property type="protein sequence ID" value="WNR43140.1"/>
    <property type="molecule type" value="Genomic_DNA"/>
</dbReference>
<proteinExistence type="inferred from homology"/>
<dbReference type="InterPro" id="IPR015421">
    <property type="entry name" value="PyrdxlP-dep_Trfase_major"/>
</dbReference>
<evidence type="ECO:0000256" key="1">
    <source>
        <dbReference type="ARBA" id="ARBA00001933"/>
    </source>
</evidence>
<dbReference type="InterPro" id="IPR015422">
    <property type="entry name" value="PyrdxlP-dep_Trfase_small"/>
</dbReference>
<dbReference type="PANTHER" id="PTHR48097">
    <property type="entry name" value="L-THREONINE ALDOLASE-RELATED"/>
    <property type="match status" value="1"/>
</dbReference>
<dbReference type="GO" id="GO:0005829">
    <property type="term" value="C:cytosol"/>
    <property type="evidence" value="ECO:0007669"/>
    <property type="project" value="TreeGrafter"/>
</dbReference>
<evidence type="ECO:0000259" key="4">
    <source>
        <dbReference type="Pfam" id="PF01212"/>
    </source>
</evidence>
<dbReference type="GO" id="GO:0006545">
    <property type="term" value="P:glycine biosynthetic process"/>
    <property type="evidence" value="ECO:0007669"/>
    <property type="project" value="TreeGrafter"/>
</dbReference>
<name>A0AA96LJZ9_9BACL</name>
<keyword evidence="5" id="KW-0456">Lyase</keyword>
<gene>
    <name evidence="5" type="ORF">MJB10_18750</name>
</gene>
<dbReference type="RefSeq" id="WP_314797140.1">
    <property type="nucleotide sequence ID" value="NZ_CP130319.1"/>
</dbReference>
<dbReference type="SUPFAM" id="SSF53383">
    <property type="entry name" value="PLP-dependent transferases"/>
    <property type="match status" value="1"/>
</dbReference>
<organism evidence="5 6">
    <name type="scientific">Paenibacillus roseopurpureus</name>
    <dbReference type="NCBI Taxonomy" id="2918901"/>
    <lineage>
        <taxon>Bacteria</taxon>
        <taxon>Bacillati</taxon>
        <taxon>Bacillota</taxon>
        <taxon>Bacilli</taxon>
        <taxon>Bacillales</taxon>
        <taxon>Paenibacillaceae</taxon>
        <taxon>Paenibacillus</taxon>
    </lineage>
</organism>
<reference evidence="5" key="1">
    <citation type="submission" date="2022-02" db="EMBL/GenBank/DDBJ databases">
        <title>Paenibacillus sp. MBLB1832 Whole Genome Shotgun Sequencing.</title>
        <authorList>
            <person name="Hwang C.Y."/>
            <person name="Cho E.-S."/>
            <person name="Seo M.-J."/>
        </authorList>
    </citation>
    <scope>NUCLEOTIDE SEQUENCE</scope>
    <source>
        <strain evidence="5">MBLB1832</strain>
    </source>
</reference>
<keyword evidence="3" id="KW-0663">Pyridoxal phosphate</keyword>
<dbReference type="Pfam" id="PF01212">
    <property type="entry name" value="Beta_elim_lyase"/>
    <property type="match status" value="1"/>
</dbReference>
<comment type="cofactor">
    <cofactor evidence="1">
        <name>pyridoxal 5'-phosphate</name>
        <dbReference type="ChEBI" id="CHEBI:597326"/>
    </cofactor>
</comment>
<dbReference type="Proteomes" id="UP001304650">
    <property type="component" value="Chromosome"/>
</dbReference>
<dbReference type="AlphaFoldDB" id="A0AA96LJZ9"/>
<evidence type="ECO:0000313" key="6">
    <source>
        <dbReference type="Proteomes" id="UP001304650"/>
    </source>
</evidence>
<dbReference type="InterPro" id="IPR015424">
    <property type="entry name" value="PyrdxlP-dep_Trfase"/>
</dbReference>
<sequence length="367" mass="41298">MSTLSPLAAAFRQTEYPVGGHGRRNLDVLKEVINELDGTVESDIYGTGEGIEAFQAEMAAYLGKEKAVFFPSGTMAQQIALRIWCDEAGIRKVAYHPLSHLEIHEEDGLRELHQIQSILLGEKDRLIRLDEILELQEDIACLLLELPQREIGGELPPFEELVAISAHCRAKGIKLHLDGARLYEVLPYYQKTAADICALFDSVYISFYKGIGGIAGAILAGEEAFTAKSKVWKRRHGGDLISLYPYYLTAGHYFKQRVHKMPQYYEQAVELAALYNSCHLVTTLPRVPVTNMFHVRVALPKDKLEPILIALYEETGVGLSHFLREINEHTCGFEVSIGDCYARIPKNELKRALERLDASLQEVNWPM</sequence>
<keyword evidence="6" id="KW-1185">Reference proteome</keyword>
<dbReference type="GO" id="GO:0006567">
    <property type="term" value="P:L-threonine catabolic process"/>
    <property type="evidence" value="ECO:0007669"/>
    <property type="project" value="TreeGrafter"/>
</dbReference>
<dbReference type="Gene3D" id="3.90.1150.10">
    <property type="entry name" value="Aspartate Aminotransferase, domain 1"/>
    <property type="match status" value="1"/>
</dbReference>